<gene>
    <name evidence="1" type="ORF">DdX_15959</name>
</gene>
<dbReference type="EMBL" id="JAKKPZ010000114">
    <property type="protein sequence ID" value="KAI1701614.1"/>
    <property type="molecule type" value="Genomic_DNA"/>
</dbReference>
<protein>
    <submittedName>
        <fullName evidence="1">Uncharacterized protein</fullName>
    </submittedName>
</protein>
<evidence type="ECO:0000313" key="2">
    <source>
        <dbReference type="Proteomes" id="UP001201812"/>
    </source>
</evidence>
<evidence type="ECO:0000313" key="1">
    <source>
        <dbReference type="EMBL" id="KAI1701614.1"/>
    </source>
</evidence>
<dbReference type="Proteomes" id="UP001201812">
    <property type="component" value="Unassembled WGS sequence"/>
</dbReference>
<keyword evidence="2" id="KW-1185">Reference proteome</keyword>
<name>A0AAD4MRS3_9BILA</name>
<organism evidence="1 2">
    <name type="scientific">Ditylenchus destructor</name>
    <dbReference type="NCBI Taxonomy" id="166010"/>
    <lineage>
        <taxon>Eukaryota</taxon>
        <taxon>Metazoa</taxon>
        <taxon>Ecdysozoa</taxon>
        <taxon>Nematoda</taxon>
        <taxon>Chromadorea</taxon>
        <taxon>Rhabditida</taxon>
        <taxon>Tylenchina</taxon>
        <taxon>Tylenchomorpha</taxon>
        <taxon>Sphaerularioidea</taxon>
        <taxon>Anguinidae</taxon>
        <taxon>Anguininae</taxon>
        <taxon>Ditylenchus</taxon>
    </lineage>
</organism>
<dbReference type="AlphaFoldDB" id="A0AAD4MRS3"/>
<reference evidence="1" key="1">
    <citation type="submission" date="2022-01" db="EMBL/GenBank/DDBJ databases">
        <title>Genome Sequence Resource for Two Populations of Ditylenchus destructor, the Migratory Endoparasitic Phytonematode.</title>
        <authorList>
            <person name="Zhang H."/>
            <person name="Lin R."/>
            <person name="Xie B."/>
        </authorList>
    </citation>
    <scope>NUCLEOTIDE SEQUENCE</scope>
    <source>
        <strain evidence="1">BazhouSP</strain>
    </source>
</reference>
<proteinExistence type="predicted"/>
<comment type="caution">
    <text evidence="1">The sequence shown here is derived from an EMBL/GenBank/DDBJ whole genome shotgun (WGS) entry which is preliminary data.</text>
</comment>
<accession>A0AAD4MRS3</accession>
<sequence length="182" mass="20923">MESMAYLSHNGCISIREIDGHSEGITAADFLPILNSPTILQCRYLQMINADFPYKDYKVLYDVNVFEITHIGQENDPNRYLDFLEKPGVKPIVALLGCSLANIITILDGISKVFSSATVPNAFKIVFAQYNFNTVSEQFLTEFREMNKISGEKLELKEGVPLEYRHRLLEFHEYYTLERSRL</sequence>